<gene>
    <name evidence="1" type="ORF">MTR_0086s0110</name>
</gene>
<reference evidence="1 3" key="2">
    <citation type="journal article" date="2014" name="BMC Genomics">
        <title>An improved genome release (version Mt4.0) for the model legume Medicago truncatula.</title>
        <authorList>
            <person name="Tang H."/>
            <person name="Krishnakumar V."/>
            <person name="Bidwell S."/>
            <person name="Rosen B."/>
            <person name="Chan A."/>
            <person name="Zhou S."/>
            <person name="Gentzbittel L."/>
            <person name="Childs K.L."/>
            <person name="Yandell M."/>
            <person name="Gundlach H."/>
            <person name="Mayer K.F."/>
            <person name="Schwartz D.C."/>
            <person name="Town C.D."/>
        </authorList>
    </citation>
    <scope>GENOME REANNOTATION</scope>
    <source>
        <strain evidence="1">A17</strain>
        <strain evidence="2 3">cv. Jemalong A17</strain>
    </source>
</reference>
<sequence length="84" mass="9448">MAENMSWKINSDKGNGKNALFPALLPVRISTSNIFLNKPRHNNRVPINRPYLGSMFRNNIKGVIMALSTIYDAFHPCKSNCGKI</sequence>
<dbReference type="EnsemblPlants" id="KEH16832">
    <property type="protein sequence ID" value="KEH16832"/>
    <property type="gene ID" value="MTR_0086s0110"/>
</dbReference>
<dbReference type="EMBL" id="KL402811">
    <property type="protein sequence ID" value="KEH16832.1"/>
    <property type="molecule type" value="Genomic_DNA"/>
</dbReference>
<proteinExistence type="predicted"/>
<evidence type="ECO:0000313" key="2">
    <source>
        <dbReference type="EnsemblPlants" id="KEH16832"/>
    </source>
</evidence>
<dbReference type="Proteomes" id="UP000002051">
    <property type="component" value="Unassembled WGS sequence"/>
</dbReference>
<protein>
    <submittedName>
        <fullName evidence="1 2">Uncharacterized protein</fullName>
    </submittedName>
</protein>
<evidence type="ECO:0000313" key="3">
    <source>
        <dbReference type="Proteomes" id="UP000002051"/>
    </source>
</evidence>
<name>A0A072THE5_MEDTR</name>
<reference evidence="1 3" key="1">
    <citation type="journal article" date="2011" name="Nature">
        <title>The Medicago genome provides insight into the evolution of rhizobial symbioses.</title>
        <authorList>
            <person name="Young N.D."/>
            <person name="Debelle F."/>
            <person name="Oldroyd G.E."/>
            <person name="Geurts R."/>
            <person name="Cannon S.B."/>
            <person name="Udvardi M.K."/>
            <person name="Benedito V.A."/>
            <person name="Mayer K.F."/>
            <person name="Gouzy J."/>
            <person name="Schoof H."/>
            <person name="Van de Peer Y."/>
            <person name="Proost S."/>
            <person name="Cook D.R."/>
            <person name="Meyers B.C."/>
            <person name="Spannagl M."/>
            <person name="Cheung F."/>
            <person name="De Mita S."/>
            <person name="Krishnakumar V."/>
            <person name="Gundlach H."/>
            <person name="Zhou S."/>
            <person name="Mudge J."/>
            <person name="Bharti A.K."/>
            <person name="Murray J.D."/>
            <person name="Naoumkina M.A."/>
            <person name="Rosen B."/>
            <person name="Silverstein K.A."/>
            <person name="Tang H."/>
            <person name="Rombauts S."/>
            <person name="Zhao P.X."/>
            <person name="Zhou P."/>
            <person name="Barbe V."/>
            <person name="Bardou P."/>
            <person name="Bechner M."/>
            <person name="Bellec A."/>
            <person name="Berger A."/>
            <person name="Berges H."/>
            <person name="Bidwell S."/>
            <person name="Bisseling T."/>
            <person name="Choisne N."/>
            <person name="Couloux A."/>
            <person name="Denny R."/>
            <person name="Deshpande S."/>
            <person name="Dai X."/>
            <person name="Doyle J.J."/>
            <person name="Dudez A.M."/>
            <person name="Farmer A.D."/>
            <person name="Fouteau S."/>
            <person name="Franken C."/>
            <person name="Gibelin C."/>
            <person name="Gish J."/>
            <person name="Goldstein S."/>
            <person name="Gonzalez A.J."/>
            <person name="Green P.J."/>
            <person name="Hallab A."/>
            <person name="Hartog M."/>
            <person name="Hua A."/>
            <person name="Humphray S.J."/>
            <person name="Jeong D.H."/>
            <person name="Jing Y."/>
            <person name="Jocker A."/>
            <person name="Kenton S.M."/>
            <person name="Kim D.J."/>
            <person name="Klee K."/>
            <person name="Lai H."/>
            <person name="Lang C."/>
            <person name="Lin S."/>
            <person name="Macmil S.L."/>
            <person name="Magdelenat G."/>
            <person name="Matthews L."/>
            <person name="McCorrison J."/>
            <person name="Monaghan E.L."/>
            <person name="Mun J.H."/>
            <person name="Najar F.Z."/>
            <person name="Nicholson C."/>
            <person name="Noirot C."/>
            <person name="O'Bleness M."/>
            <person name="Paule C.R."/>
            <person name="Poulain J."/>
            <person name="Prion F."/>
            <person name="Qin B."/>
            <person name="Qu C."/>
            <person name="Retzel E.F."/>
            <person name="Riddle C."/>
            <person name="Sallet E."/>
            <person name="Samain S."/>
            <person name="Samson N."/>
            <person name="Sanders I."/>
            <person name="Saurat O."/>
            <person name="Scarpelli C."/>
            <person name="Schiex T."/>
            <person name="Segurens B."/>
            <person name="Severin A.J."/>
            <person name="Sherrier D.J."/>
            <person name="Shi R."/>
            <person name="Sims S."/>
            <person name="Singer S.R."/>
            <person name="Sinharoy S."/>
            <person name="Sterck L."/>
            <person name="Viollet A."/>
            <person name="Wang B.B."/>
            <person name="Wang K."/>
            <person name="Wang M."/>
            <person name="Wang X."/>
            <person name="Warfsmann J."/>
            <person name="Weissenbach J."/>
            <person name="White D.D."/>
            <person name="White J.D."/>
            <person name="Wiley G.B."/>
            <person name="Wincker P."/>
            <person name="Xing Y."/>
            <person name="Yang L."/>
            <person name="Yao Z."/>
            <person name="Ying F."/>
            <person name="Zhai J."/>
            <person name="Zhou L."/>
            <person name="Zuber A."/>
            <person name="Denarie J."/>
            <person name="Dixon R.A."/>
            <person name="May G.D."/>
            <person name="Schwartz D.C."/>
            <person name="Rogers J."/>
            <person name="Quetier F."/>
            <person name="Town C.D."/>
            <person name="Roe B.A."/>
        </authorList>
    </citation>
    <scope>NUCLEOTIDE SEQUENCE [LARGE SCALE GENOMIC DNA]</scope>
    <source>
        <strain evidence="1">A17</strain>
        <strain evidence="2 3">cv. Jemalong A17</strain>
    </source>
</reference>
<dbReference type="AlphaFoldDB" id="A0A072THE5"/>
<keyword evidence="3" id="KW-1185">Reference proteome</keyword>
<dbReference type="HOGENOM" id="CLU_2530965_0_0_1"/>
<accession>A0A072THE5</accession>
<evidence type="ECO:0000313" key="1">
    <source>
        <dbReference type="EMBL" id="KEH16832.1"/>
    </source>
</evidence>
<reference evidence="2" key="3">
    <citation type="submission" date="2015-06" db="UniProtKB">
        <authorList>
            <consortium name="EnsemblPlants"/>
        </authorList>
    </citation>
    <scope>IDENTIFICATION</scope>
    <source>
        <strain evidence="2">cv. Jemalong A17</strain>
    </source>
</reference>
<organism evidence="1 3">
    <name type="scientific">Medicago truncatula</name>
    <name type="common">Barrel medic</name>
    <name type="synonym">Medicago tribuloides</name>
    <dbReference type="NCBI Taxonomy" id="3880"/>
    <lineage>
        <taxon>Eukaryota</taxon>
        <taxon>Viridiplantae</taxon>
        <taxon>Streptophyta</taxon>
        <taxon>Embryophyta</taxon>
        <taxon>Tracheophyta</taxon>
        <taxon>Spermatophyta</taxon>
        <taxon>Magnoliopsida</taxon>
        <taxon>eudicotyledons</taxon>
        <taxon>Gunneridae</taxon>
        <taxon>Pentapetalae</taxon>
        <taxon>rosids</taxon>
        <taxon>fabids</taxon>
        <taxon>Fabales</taxon>
        <taxon>Fabaceae</taxon>
        <taxon>Papilionoideae</taxon>
        <taxon>50 kb inversion clade</taxon>
        <taxon>NPAAA clade</taxon>
        <taxon>Hologalegina</taxon>
        <taxon>IRL clade</taxon>
        <taxon>Trifolieae</taxon>
        <taxon>Medicago</taxon>
    </lineage>
</organism>